<feature type="region of interest" description="Disordered" evidence="1">
    <location>
        <begin position="1"/>
        <end position="71"/>
    </location>
</feature>
<dbReference type="VEuPathDB" id="TrichDB:TVAGG3_0363460"/>
<keyword evidence="3" id="KW-1185">Reference proteome</keyword>
<reference evidence="2" key="1">
    <citation type="submission" date="2006-10" db="EMBL/GenBank/DDBJ databases">
        <authorList>
            <person name="Amadeo P."/>
            <person name="Zhao Q."/>
            <person name="Wortman J."/>
            <person name="Fraser-Liggett C."/>
            <person name="Carlton J."/>
        </authorList>
    </citation>
    <scope>NUCLEOTIDE SEQUENCE</scope>
    <source>
        <strain evidence="2">G3</strain>
    </source>
</reference>
<dbReference type="VEuPathDB" id="TrichDB:TVAG_604790"/>
<evidence type="ECO:0000313" key="3">
    <source>
        <dbReference type="Proteomes" id="UP000001542"/>
    </source>
</evidence>
<reference evidence="2" key="2">
    <citation type="journal article" date="2007" name="Science">
        <title>Draft genome sequence of the sexually transmitted pathogen Trichomonas vaginalis.</title>
        <authorList>
            <person name="Carlton J.M."/>
            <person name="Hirt R.P."/>
            <person name="Silva J.C."/>
            <person name="Delcher A.L."/>
            <person name="Schatz M."/>
            <person name="Zhao Q."/>
            <person name="Wortman J.R."/>
            <person name="Bidwell S.L."/>
            <person name="Alsmark U.C.M."/>
            <person name="Besteiro S."/>
            <person name="Sicheritz-Ponten T."/>
            <person name="Noel C.J."/>
            <person name="Dacks J.B."/>
            <person name="Foster P.G."/>
            <person name="Simillion C."/>
            <person name="Van de Peer Y."/>
            <person name="Miranda-Saavedra D."/>
            <person name="Barton G.J."/>
            <person name="Westrop G.D."/>
            <person name="Mueller S."/>
            <person name="Dessi D."/>
            <person name="Fiori P.L."/>
            <person name="Ren Q."/>
            <person name="Paulsen I."/>
            <person name="Zhang H."/>
            <person name="Bastida-Corcuera F.D."/>
            <person name="Simoes-Barbosa A."/>
            <person name="Brown M.T."/>
            <person name="Hayes R.D."/>
            <person name="Mukherjee M."/>
            <person name="Okumura C.Y."/>
            <person name="Schneider R."/>
            <person name="Smith A.J."/>
            <person name="Vanacova S."/>
            <person name="Villalvazo M."/>
            <person name="Haas B.J."/>
            <person name="Pertea M."/>
            <person name="Feldblyum T.V."/>
            <person name="Utterback T.R."/>
            <person name="Shu C.L."/>
            <person name="Osoegawa K."/>
            <person name="de Jong P.J."/>
            <person name="Hrdy I."/>
            <person name="Horvathova L."/>
            <person name="Zubacova Z."/>
            <person name="Dolezal P."/>
            <person name="Malik S.B."/>
            <person name="Logsdon J.M. Jr."/>
            <person name="Henze K."/>
            <person name="Gupta A."/>
            <person name="Wang C.C."/>
            <person name="Dunne R.L."/>
            <person name="Upcroft J.A."/>
            <person name="Upcroft P."/>
            <person name="White O."/>
            <person name="Salzberg S.L."/>
            <person name="Tang P."/>
            <person name="Chiu C.-H."/>
            <person name="Lee Y.-S."/>
            <person name="Embley T.M."/>
            <person name="Coombs G.H."/>
            <person name="Mottram J.C."/>
            <person name="Tachezy J."/>
            <person name="Fraser-Liggett C.M."/>
            <person name="Johnson P.J."/>
        </authorList>
    </citation>
    <scope>NUCLEOTIDE SEQUENCE [LARGE SCALE GENOMIC DNA]</scope>
    <source>
        <strain evidence="2">G3</strain>
    </source>
</reference>
<dbReference type="OMA" id="IEIEERW"/>
<organism evidence="2 3">
    <name type="scientific">Trichomonas vaginalis (strain ATCC PRA-98 / G3)</name>
    <dbReference type="NCBI Taxonomy" id="412133"/>
    <lineage>
        <taxon>Eukaryota</taxon>
        <taxon>Metamonada</taxon>
        <taxon>Parabasalia</taxon>
        <taxon>Trichomonadida</taxon>
        <taxon>Trichomonadidae</taxon>
        <taxon>Trichomonas</taxon>
    </lineage>
</organism>
<proteinExistence type="predicted"/>
<dbReference type="EMBL" id="DS145292">
    <property type="protein sequence ID" value="EAX66749.1"/>
    <property type="molecule type" value="Genomic_DNA"/>
</dbReference>
<gene>
    <name evidence="2" type="ORF">TVAG_604790</name>
</gene>
<accession>A2HV18</accession>
<feature type="compositionally biased region" description="Basic and acidic residues" evidence="1">
    <location>
        <begin position="39"/>
        <end position="71"/>
    </location>
</feature>
<dbReference type="InParanoid" id="A2HV18"/>
<evidence type="ECO:0000313" key="2">
    <source>
        <dbReference type="EMBL" id="EAX66749.1"/>
    </source>
</evidence>
<sequence>MVNEPKKEDPPKLEVKPREVDNLLEDKPKEDNNMLPAFQHKDEKSDDEKPKEKLEIKDTEINNLLEKPKEQ</sequence>
<feature type="non-terminal residue" evidence="2">
    <location>
        <position position="71"/>
    </location>
</feature>
<name>A2HV18_TRIV3</name>
<evidence type="ECO:0000256" key="1">
    <source>
        <dbReference type="SAM" id="MobiDB-lite"/>
    </source>
</evidence>
<dbReference type="SMR" id="A2HV18"/>
<protein>
    <submittedName>
        <fullName evidence="2">Uncharacterized protein</fullName>
    </submittedName>
</protein>
<dbReference type="AlphaFoldDB" id="A2HV18"/>
<dbReference type="Proteomes" id="UP000001542">
    <property type="component" value="Unassembled WGS sequence"/>
</dbReference>
<feature type="compositionally biased region" description="Basic and acidic residues" evidence="1">
    <location>
        <begin position="1"/>
        <end position="32"/>
    </location>
</feature>